<keyword evidence="11" id="KW-0812">Transmembrane</keyword>
<feature type="region of interest" description="Disordered" evidence="10">
    <location>
        <begin position="50"/>
        <end position="98"/>
    </location>
</feature>
<feature type="compositionally biased region" description="Basic and acidic residues" evidence="10">
    <location>
        <begin position="179"/>
        <end position="189"/>
    </location>
</feature>
<evidence type="ECO:0000256" key="5">
    <source>
        <dbReference type="ARBA" id="ARBA00022781"/>
    </source>
</evidence>
<feature type="compositionally biased region" description="Polar residues" evidence="10">
    <location>
        <begin position="145"/>
        <end position="178"/>
    </location>
</feature>
<keyword evidence="3" id="KW-0813">Transport</keyword>
<dbReference type="PANTHER" id="PTHR13080">
    <property type="entry name" value="ATP SYNTHASE F CHAIN, MITOCHONDRIAL-RELATED"/>
    <property type="match status" value="1"/>
</dbReference>
<dbReference type="InterPro" id="IPR019344">
    <property type="entry name" value="F1F0-ATPsyn_F_prd"/>
</dbReference>
<dbReference type="GeneTree" id="ENSGT00940000167489"/>
<feature type="region of interest" description="Disordered" evidence="10">
    <location>
        <begin position="110"/>
        <end position="219"/>
    </location>
</feature>
<evidence type="ECO:0000313" key="12">
    <source>
        <dbReference type="Ensembl" id="ENSCSEP00000021186.1"/>
    </source>
</evidence>
<feature type="compositionally biased region" description="Basic and acidic residues" evidence="10">
    <location>
        <begin position="202"/>
        <end position="219"/>
    </location>
</feature>
<keyword evidence="6" id="KW-0406">Ion transport</keyword>
<dbReference type="Ensembl" id="ENSCSET00000021459.1">
    <property type="protein sequence ID" value="ENSCSEP00000021186.1"/>
    <property type="gene ID" value="ENSCSEG00000013530.1"/>
</dbReference>
<keyword evidence="7" id="KW-0496">Mitochondrion</keyword>
<comment type="subcellular location">
    <subcellularLocation>
        <location evidence="1">Mitochondrion membrane</location>
    </subcellularLocation>
</comment>
<dbReference type="GO" id="GO:0031966">
    <property type="term" value="C:mitochondrial membrane"/>
    <property type="evidence" value="ECO:0007669"/>
    <property type="project" value="UniProtKB-SubCell"/>
</dbReference>
<feature type="compositionally biased region" description="Low complexity" evidence="10">
    <location>
        <begin position="116"/>
        <end position="128"/>
    </location>
</feature>
<dbReference type="GO" id="GO:0045259">
    <property type="term" value="C:proton-transporting ATP synthase complex"/>
    <property type="evidence" value="ECO:0007669"/>
    <property type="project" value="UniProtKB-KW"/>
</dbReference>
<evidence type="ECO:0000256" key="11">
    <source>
        <dbReference type="SAM" id="Phobius"/>
    </source>
</evidence>
<dbReference type="PANTHER" id="PTHR13080:SF13">
    <property type="entry name" value="ATP SYNTHASE SUBUNIT F, MITOCHONDRIAL"/>
    <property type="match status" value="1"/>
</dbReference>
<dbReference type="AlphaFoldDB" id="A0A3P8W6E9"/>
<keyword evidence="11" id="KW-1133">Transmembrane helix</keyword>
<organism evidence="12 13">
    <name type="scientific">Cynoglossus semilaevis</name>
    <name type="common">Tongue sole</name>
    <dbReference type="NCBI Taxonomy" id="244447"/>
    <lineage>
        <taxon>Eukaryota</taxon>
        <taxon>Metazoa</taxon>
        <taxon>Chordata</taxon>
        <taxon>Craniata</taxon>
        <taxon>Vertebrata</taxon>
        <taxon>Euteleostomi</taxon>
        <taxon>Actinopterygii</taxon>
        <taxon>Neopterygii</taxon>
        <taxon>Teleostei</taxon>
        <taxon>Neoteleostei</taxon>
        <taxon>Acanthomorphata</taxon>
        <taxon>Carangaria</taxon>
        <taxon>Pleuronectiformes</taxon>
        <taxon>Pleuronectoidei</taxon>
        <taxon>Cynoglossidae</taxon>
        <taxon>Cynoglossinae</taxon>
        <taxon>Cynoglossus</taxon>
    </lineage>
</organism>
<keyword evidence="8 11" id="KW-0472">Membrane</keyword>
<evidence type="ECO:0000256" key="10">
    <source>
        <dbReference type="SAM" id="MobiDB-lite"/>
    </source>
</evidence>
<feature type="compositionally biased region" description="Basic residues" evidence="10">
    <location>
        <begin position="191"/>
        <end position="201"/>
    </location>
</feature>
<dbReference type="GO" id="GO:0046933">
    <property type="term" value="F:proton-transporting ATP synthase activity, rotational mechanism"/>
    <property type="evidence" value="ECO:0007669"/>
    <property type="project" value="TreeGrafter"/>
</dbReference>
<evidence type="ECO:0000256" key="2">
    <source>
        <dbReference type="ARBA" id="ARBA00005895"/>
    </source>
</evidence>
<sequence>MSSEVCPFCGKTYKRLKSHLPYCKAAAKSQTTPNQQCVKSNQTSSFELATGTLHSQSKKRSNVSAVSLQSPSPAVAAKVASAPSSRTSTYSLPSPLCQNKKNKVSEHIVRTSTQQLPPSTTVPSLSPSITGSKKKSHLGAKQAATHHQVTPQETTSASGDLYSGSKTTAQTTGTNMISEKNKLTTDSKAKGASKKKTSKTKKAVESRPTKSDCPDSELEKSTKKTCVRDTCWKDITTETKDLTESETTGQARITVQGAKAMLARAKTTPKSSRGSFLNNNENTDNLSIKTHLDSSLGSVATPVENNTDAGKCLHQFQTLSNHLPCTRLQQTDLQLVTNSCMSLIPLQHNSFSQSKQTFPTAPLSSNSIQLSLAANKGIMTEALKSNQTHLLSLSTSAHQISTPPLCPPPSHTVSLRTEWKKAALQDRKPNTAHILTEDAGTQRLLGHVRLRELPEWIACRVPGHPKGVVDMVQKGYKVTVTAHHKQHGWHWYCRKYIHVRKGGVGGLGMLLAGYCVLGYIWNYSHTKRDRWRKYH</sequence>
<dbReference type="STRING" id="244447.ENSCSEP00000021186"/>
<evidence type="ECO:0000313" key="13">
    <source>
        <dbReference type="Proteomes" id="UP000265120"/>
    </source>
</evidence>
<reference evidence="12 13" key="1">
    <citation type="journal article" date="2014" name="Nat. Genet.">
        <title>Whole-genome sequence of a flatfish provides insights into ZW sex chromosome evolution and adaptation to a benthic lifestyle.</title>
        <authorList>
            <person name="Chen S."/>
            <person name="Zhang G."/>
            <person name="Shao C."/>
            <person name="Huang Q."/>
            <person name="Liu G."/>
            <person name="Zhang P."/>
            <person name="Song W."/>
            <person name="An N."/>
            <person name="Chalopin D."/>
            <person name="Volff J.N."/>
            <person name="Hong Y."/>
            <person name="Li Q."/>
            <person name="Sha Z."/>
            <person name="Zhou H."/>
            <person name="Xie M."/>
            <person name="Yu Q."/>
            <person name="Liu Y."/>
            <person name="Xiang H."/>
            <person name="Wang N."/>
            <person name="Wu K."/>
            <person name="Yang C."/>
            <person name="Zhou Q."/>
            <person name="Liao X."/>
            <person name="Yang L."/>
            <person name="Hu Q."/>
            <person name="Zhang J."/>
            <person name="Meng L."/>
            <person name="Jin L."/>
            <person name="Tian Y."/>
            <person name="Lian J."/>
            <person name="Yang J."/>
            <person name="Miao G."/>
            <person name="Liu S."/>
            <person name="Liang Z."/>
            <person name="Yan F."/>
            <person name="Li Y."/>
            <person name="Sun B."/>
            <person name="Zhang H."/>
            <person name="Zhang J."/>
            <person name="Zhu Y."/>
            <person name="Du M."/>
            <person name="Zhao Y."/>
            <person name="Schartl M."/>
            <person name="Tang Q."/>
            <person name="Wang J."/>
        </authorList>
    </citation>
    <scope>NUCLEOTIDE SEQUENCE</scope>
</reference>
<evidence type="ECO:0000256" key="1">
    <source>
        <dbReference type="ARBA" id="ARBA00004325"/>
    </source>
</evidence>
<evidence type="ECO:0000256" key="7">
    <source>
        <dbReference type="ARBA" id="ARBA00023128"/>
    </source>
</evidence>
<evidence type="ECO:0000256" key="3">
    <source>
        <dbReference type="ARBA" id="ARBA00022448"/>
    </source>
</evidence>
<proteinExistence type="inferred from homology"/>
<evidence type="ECO:0000256" key="8">
    <source>
        <dbReference type="ARBA" id="ARBA00023136"/>
    </source>
</evidence>
<evidence type="ECO:0000256" key="9">
    <source>
        <dbReference type="ARBA" id="ARBA00023310"/>
    </source>
</evidence>
<evidence type="ECO:0000256" key="6">
    <source>
        <dbReference type="ARBA" id="ARBA00023065"/>
    </source>
</evidence>
<dbReference type="GO" id="GO:0042776">
    <property type="term" value="P:proton motive force-driven mitochondrial ATP synthesis"/>
    <property type="evidence" value="ECO:0007669"/>
    <property type="project" value="TreeGrafter"/>
</dbReference>
<feature type="compositionally biased region" description="Polar residues" evidence="10">
    <location>
        <begin position="86"/>
        <end position="98"/>
    </location>
</feature>
<keyword evidence="13" id="KW-1185">Reference proteome</keyword>
<accession>A0A3P8W6E9</accession>
<dbReference type="Proteomes" id="UP000265120">
    <property type="component" value="Chromosome 8"/>
</dbReference>
<keyword evidence="9" id="KW-0066">ATP synthesis</keyword>
<dbReference type="OMA" id="WIATRAP"/>
<keyword evidence="4" id="KW-0138">CF(0)</keyword>
<protein>
    <submittedName>
        <fullName evidence="12">Mucin-5AC-like</fullName>
    </submittedName>
</protein>
<dbReference type="Ensembl" id="ENSCSET00000021465.1">
    <property type="protein sequence ID" value="ENSCSEP00000021192.1"/>
    <property type="gene ID" value="ENSCSEG00000013530.1"/>
</dbReference>
<feature type="compositionally biased region" description="Low complexity" evidence="10">
    <location>
        <begin position="70"/>
        <end position="85"/>
    </location>
</feature>
<feature type="transmembrane region" description="Helical" evidence="11">
    <location>
        <begin position="503"/>
        <end position="523"/>
    </location>
</feature>
<keyword evidence="5" id="KW-0375">Hydrogen ion transport</keyword>
<name>A0A3P8W6E9_CYNSE</name>
<evidence type="ECO:0000256" key="4">
    <source>
        <dbReference type="ARBA" id="ARBA00022547"/>
    </source>
</evidence>
<comment type="similarity">
    <text evidence="2">Belongs to the ATPase F chain family.</text>
</comment>
<reference evidence="12" key="2">
    <citation type="submission" date="2025-05" db="UniProtKB">
        <authorList>
            <consortium name="Ensembl"/>
        </authorList>
    </citation>
    <scope>IDENTIFICATION</scope>
</reference>